<dbReference type="Proteomes" id="UP000305398">
    <property type="component" value="Chromosome"/>
</dbReference>
<reference evidence="1 2" key="1">
    <citation type="submission" date="2019-06" db="EMBL/GenBank/DDBJ databases">
        <authorList>
            <person name="Srinivasan S."/>
        </authorList>
    </citation>
    <scope>NUCLEOTIDE SEQUENCE [LARGE SCALE GENOMIC DNA]</scope>
    <source>
        <strain evidence="1 2">17J68-5</strain>
    </source>
</reference>
<sequence>MSRLVDYALVKWLYPSEVTAFLAEFEPNEVLLVLDEKLALNPFLLPKCLEIAAESLGIQAYAWVRFRLGHYEDPHEVLLFAHAIARCFPSVEANETILPALAKLDEKGLAEHITCLIGLPGNSALDWVETHCRSIRNVPGSFGLACAAVGITWERVLRWLQAGRPLSLIALDALVNCGTSAETLGASQWLRENPPSLQKPASFEAMGKELDRYLEQDRVPRTKNAVRFIKENWAQIVKQAGSSN</sequence>
<keyword evidence="2" id="KW-1185">Reference proteome</keyword>
<dbReference type="EMBL" id="CP040896">
    <property type="protein sequence ID" value="QDA59903.1"/>
    <property type="molecule type" value="Genomic_DNA"/>
</dbReference>
<evidence type="ECO:0000313" key="1">
    <source>
        <dbReference type="EMBL" id="QDA59903.1"/>
    </source>
</evidence>
<dbReference type="AlphaFoldDB" id="A0A5B7ZZL1"/>
<name>A0A5B7ZZL1_9BACT</name>
<accession>A0A5B7ZZL1</accession>
<evidence type="ECO:0000313" key="2">
    <source>
        <dbReference type="Proteomes" id="UP000305398"/>
    </source>
</evidence>
<gene>
    <name evidence="1" type="ORF">FHG12_07180</name>
</gene>
<proteinExistence type="predicted"/>
<organism evidence="1 2">
    <name type="scientific">Hymenobacter jejuensis</name>
    <dbReference type="NCBI Taxonomy" id="2502781"/>
    <lineage>
        <taxon>Bacteria</taxon>
        <taxon>Pseudomonadati</taxon>
        <taxon>Bacteroidota</taxon>
        <taxon>Cytophagia</taxon>
        <taxon>Cytophagales</taxon>
        <taxon>Hymenobacteraceae</taxon>
        <taxon>Hymenobacter</taxon>
    </lineage>
</organism>
<dbReference type="OrthoDB" id="2875031at2"/>
<protein>
    <submittedName>
        <fullName evidence="1">Uncharacterized protein</fullName>
    </submittedName>
</protein>
<dbReference type="KEGG" id="hyj:FHG12_07180"/>